<dbReference type="EMBL" id="JAEKJZ010000001">
    <property type="protein sequence ID" value="MBN9668909.1"/>
    <property type="molecule type" value="Genomic_DNA"/>
</dbReference>
<dbReference type="PANTHER" id="PTHR30151:SF0">
    <property type="entry name" value="ABC TRANSPORTER PERMEASE PROTEIN MJ0413-RELATED"/>
    <property type="match status" value="1"/>
</dbReference>
<evidence type="ECO:0000313" key="10">
    <source>
        <dbReference type="Proteomes" id="UP000664096"/>
    </source>
</evidence>
<comment type="similarity">
    <text evidence="7">Belongs to the binding-protein-dependent transport system permease family.</text>
</comment>
<accession>A0A939J2S3</accession>
<evidence type="ECO:0000259" key="8">
    <source>
        <dbReference type="PROSITE" id="PS50928"/>
    </source>
</evidence>
<feature type="transmembrane region" description="Helical" evidence="7">
    <location>
        <begin position="124"/>
        <end position="142"/>
    </location>
</feature>
<evidence type="ECO:0000256" key="4">
    <source>
        <dbReference type="ARBA" id="ARBA00022692"/>
    </source>
</evidence>
<protein>
    <submittedName>
        <fullName evidence="9">ABC transporter permease subunit</fullName>
    </submittedName>
</protein>
<dbReference type="PANTHER" id="PTHR30151">
    <property type="entry name" value="ALKANE SULFONATE ABC TRANSPORTER-RELATED, MEMBRANE SUBUNIT"/>
    <property type="match status" value="1"/>
</dbReference>
<evidence type="ECO:0000313" key="9">
    <source>
        <dbReference type="EMBL" id="MBN9668909.1"/>
    </source>
</evidence>
<gene>
    <name evidence="9" type="ORF">JF539_01085</name>
</gene>
<dbReference type="GO" id="GO:0055085">
    <property type="term" value="P:transmembrane transport"/>
    <property type="evidence" value="ECO:0007669"/>
    <property type="project" value="InterPro"/>
</dbReference>
<dbReference type="RefSeq" id="WP_207138298.1">
    <property type="nucleotide sequence ID" value="NZ_JAEKJZ010000001.1"/>
</dbReference>
<keyword evidence="2 7" id="KW-0813">Transport</keyword>
<reference evidence="9" key="1">
    <citation type="submission" date="2020-12" db="EMBL/GenBank/DDBJ databases">
        <title>Oil enriched cultivation method for isolating marine PHA-producing bacteria.</title>
        <authorList>
            <person name="Zheng W."/>
            <person name="Yu S."/>
            <person name="Huang Y."/>
        </authorList>
    </citation>
    <scope>NUCLEOTIDE SEQUENCE</scope>
    <source>
        <strain evidence="9">SY-2-12</strain>
    </source>
</reference>
<keyword evidence="4 7" id="KW-0812">Transmembrane</keyword>
<dbReference type="GO" id="GO:0005886">
    <property type="term" value="C:plasma membrane"/>
    <property type="evidence" value="ECO:0007669"/>
    <property type="project" value="UniProtKB-SubCell"/>
</dbReference>
<feature type="transmembrane region" description="Helical" evidence="7">
    <location>
        <begin position="12"/>
        <end position="35"/>
    </location>
</feature>
<sequence>MTVRPVLRQRLCNGLGVGALLLVWQYLSTVLHPVILPRPSATLGALVDLLFSGSFLLDVVLPSLTRAVSGLCLALAIGCSAGALAGYSQTVEAVLAPLKHLLLGLPASILIVLLILWLNGGNRLVICAVTVMLVPLFYLALLDGVRGLDRSLGEMAQVFRIPLWRRLTRIYSPALWHALRPALRLAIATSLRVTLLTEVLAGSDGLGQTVLLAQTYLETERLFALVLLILALIVGIERLFNLLLRIGRSS</sequence>
<proteinExistence type="inferred from homology"/>
<feature type="transmembrane region" description="Helical" evidence="7">
    <location>
        <begin position="68"/>
        <end position="88"/>
    </location>
</feature>
<dbReference type="Pfam" id="PF00528">
    <property type="entry name" value="BPD_transp_1"/>
    <property type="match status" value="1"/>
</dbReference>
<feature type="transmembrane region" description="Helical" evidence="7">
    <location>
        <begin position="100"/>
        <end position="117"/>
    </location>
</feature>
<comment type="caution">
    <text evidence="9">The sequence shown here is derived from an EMBL/GenBank/DDBJ whole genome shotgun (WGS) entry which is preliminary data.</text>
</comment>
<keyword evidence="5 7" id="KW-1133">Transmembrane helix</keyword>
<feature type="transmembrane region" description="Helical" evidence="7">
    <location>
        <begin position="41"/>
        <end position="61"/>
    </location>
</feature>
<dbReference type="AlphaFoldDB" id="A0A939J2S3"/>
<feature type="transmembrane region" description="Helical" evidence="7">
    <location>
        <begin position="222"/>
        <end position="244"/>
    </location>
</feature>
<feature type="domain" description="ABC transmembrane type-1" evidence="8">
    <location>
        <begin position="60"/>
        <end position="240"/>
    </location>
</feature>
<evidence type="ECO:0000256" key="5">
    <source>
        <dbReference type="ARBA" id="ARBA00022989"/>
    </source>
</evidence>
<dbReference type="SUPFAM" id="SSF161098">
    <property type="entry name" value="MetI-like"/>
    <property type="match status" value="1"/>
</dbReference>
<organism evidence="9 10">
    <name type="scientific">Roseibium aggregatum</name>
    <dbReference type="NCBI Taxonomy" id="187304"/>
    <lineage>
        <taxon>Bacteria</taxon>
        <taxon>Pseudomonadati</taxon>
        <taxon>Pseudomonadota</taxon>
        <taxon>Alphaproteobacteria</taxon>
        <taxon>Hyphomicrobiales</taxon>
        <taxon>Stappiaceae</taxon>
        <taxon>Roseibium</taxon>
    </lineage>
</organism>
<dbReference type="Gene3D" id="1.10.3720.10">
    <property type="entry name" value="MetI-like"/>
    <property type="match status" value="1"/>
</dbReference>
<evidence type="ECO:0000256" key="3">
    <source>
        <dbReference type="ARBA" id="ARBA00022475"/>
    </source>
</evidence>
<evidence type="ECO:0000256" key="1">
    <source>
        <dbReference type="ARBA" id="ARBA00004651"/>
    </source>
</evidence>
<keyword evidence="6 7" id="KW-0472">Membrane</keyword>
<keyword evidence="3" id="KW-1003">Cell membrane</keyword>
<dbReference type="InterPro" id="IPR035906">
    <property type="entry name" value="MetI-like_sf"/>
</dbReference>
<dbReference type="InterPro" id="IPR000515">
    <property type="entry name" value="MetI-like"/>
</dbReference>
<dbReference type="Proteomes" id="UP000664096">
    <property type="component" value="Unassembled WGS sequence"/>
</dbReference>
<evidence type="ECO:0000256" key="2">
    <source>
        <dbReference type="ARBA" id="ARBA00022448"/>
    </source>
</evidence>
<dbReference type="PROSITE" id="PS50928">
    <property type="entry name" value="ABC_TM1"/>
    <property type="match status" value="1"/>
</dbReference>
<evidence type="ECO:0000256" key="7">
    <source>
        <dbReference type="RuleBase" id="RU363032"/>
    </source>
</evidence>
<comment type="subcellular location">
    <subcellularLocation>
        <location evidence="1 7">Cell membrane</location>
        <topology evidence="1 7">Multi-pass membrane protein</topology>
    </subcellularLocation>
</comment>
<name>A0A939J2S3_9HYPH</name>
<evidence type="ECO:0000256" key="6">
    <source>
        <dbReference type="ARBA" id="ARBA00023136"/>
    </source>
</evidence>